<keyword evidence="5" id="KW-0539">Nucleus</keyword>
<sequence length="654" mass="74427">MQIFVKTLTGKTITLEVESSDTIENVKAKIQDKEGIPPDQQRLIFAGKQLEDGRTLSDYNIQKESTLHLVLRLRGGMQIFVKTLTGKTITLEVESSDTIENVKAKIQDKEGIPPDQQRLIFAGKQLEDGRTLSDYNIQKESTLHLVLRLRGGMQIFVKTLTGKTITLEVESSDTIENVKAKIQDKEGIPPDQQRLIFAGKQLEDGRTLSDYNIQKESTLHLVLRLRGGMQIFVKTLTGKTITLEVESSDTIENVKAKIQDKEGIPPDQQRLIFAGKQLEDGRTLSDYNIQKESTLHLVLRLRGGMQIFVKTLTGKTITLEVESSDTIENVKAKIQDKEGIPPDQQRLIFAGKQLEDGRTLSDYNIQKESTLHLVLRLRGGMQIFVKTLTGKTITLEVESSDTIENVKAKIQDKEGIPPDQQRLIFAGKQLEDGRTLSDYNIQKESTLHLVLRLRGGMQIFVKTLTGIPPDQQRLIFAGKQLEDGRTLSDYNIQKESTLHLVLRLRENLLMVSSSNRYLLSILFTCCLEDKLLEVSMDLGEDYEDNIYYLILNFFFDGRYGQWNELGMNYFIKDSSKSSVPIIVGLSHFTYCYNANYYEDNVLFNKLYVSNILKNQENDICSDKDSNVNTHKGVTFVESEKSKNFSLYMHFYFDN</sequence>
<reference evidence="7 8" key="1">
    <citation type="submission" date="2016-08" db="EMBL/GenBank/DDBJ databases">
        <title>A Parts List for Fungal Cellulosomes Revealed by Comparative Genomics.</title>
        <authorList>
            <consortium name="DOE Joint Genome Institute"/>
            <person name="Haitjema C.H."/>
            <person name="Gilmore S.P."/>
            <person name="Henske J.K."/>
            <person name="Solomon K.V."/>
            <person name="De Groot R."/>
            <person name="Kuo A."/>
            <person name="Mondo S.J."/>
            <person name="Salamov A.A."/>
            <person name="Labutti K."/>
            <person name="Zhao Z."/>
            <person name="Chiniquy J."/>
            <person name="Barry K."/>
            <person name="Brewer H.M."/>
            <person name="Purvine S.O."/>
            <person name="Wright A.T."/>
            <person name="Boxma B."/>
            <person name="Van Alen T."/>
            <person name="Hackstein J.H."/>
            <person name="Baker S.E."/>
            <person name="Grigoriev I.V."/>
            <person name="O'Malley M.A."/>
        </authorList>
    </citation>
    <scope>NUCLEOTIDE SEQUENCE [LARGE SCALE GENOMIC DNA]</scope>
    <source>
        <strain evidence="7 8">S4</strain>
    </source>
</reference>
<evidence type="ECO:0000256" key="3">
    <source>
        <dbReference type="ARBA" id="ARBA00022490"/>
    </source>
</evidence>
<name>A0A1Y1XCC9_9FUNG</name>
<dbReference type="OrthoDB" id="428577at2759"/>
<dbReference type="InterPro" id="IPR050158">
    <property type="entry name" value="Ubiquitin_ubiquitin-like"/>
</dbReference>
<reference evidence="7 8" key="2">
    <citation type="submission" date="2016-08" db="EMBL/GenBank/DDBJ databases">
        <title>Pervasive Adenine N6-methylation of Active Genes in Fungi.</title>
        <authorList>
            <consortium name="DOE Joint Genome Institute"/>
            <person name="Mondo S.J."/>
            <person name="Dannebaum R.O."/>
            <person name="Kuo R.C."/>
            <person name="Labutti K."/>
            <person name="Haridas S."/>
            <person name="Kuo A."/>
            <person name="Salamov A."/>
            <person name="Ahrendt S.R."/>
            <person name="Lipzen A."/>
            <person name="Sullivan W."/>
            <person name="Andreopoulos W.B."/>
            <person name="Clum A."/>
            <person name="Lindquist E."/>
            <person name="Daum C."/>
            <person name="Ramamoorthy G.K."/>
            <person name="Gryganskyi A."/>
            <person name="Culley D."/>
            <person name="Magnuson J.K."/>
            <person name="James T.Y."/>
            <person name="O'Malley M.A."/>
            <person name="Stajich J.E."/>
            <person name="Spatafora J.W."/>
            <person name="Visel A."/>
            <person name="Grigoriev I.V."/>
        </authorList>
    </citation>
    <scope>NUCLEOTIDE SEQUENCE [LARGE SCALE GENOMIC DNA]</scope>
    <source>
        <strain evidence="7 8">S4</strain>
    </source>
</reference>
<dbReference type="InterPro" id="IPR019956">
    <property type="entry name" value="Ubiquitin_dom"/>
</dbReference>
<accession>A0A1Y1XCC9</accession>
<feature type="domain" description="Ubiquitin-like" evidence="6">
    <location>
        <begin position="381"/>
        <end position="456"/>
    </location>
</feature>
<feature type="domain" description="Ubiquitin-like" evidence="6">
    <location>
        <begin position="305"/>
        <end position="380"/>
    </location>
</feature>
<dbReference type="GO" id="GO:0005737">
    <property type="term" value="C:cytoplasm"/>
    <property type="evidence" value="ECO:0007669"/>
    <property type="project" value="UniProtKB-SubCell"/>
</dbReference>
<organism evidence="7 8">
    <name type="scientific">Anaeromyces robustus</name>
    <dbReference type="NCBI Taxonomy" id="1754192"/>
    <lineage>
        <taxon>Eukaryota</taxon>
        <taxon>Fungi</taxon>
        <taxon>Fungi incertae sedis</taxon>
        <taxon>Chytridiomycota</taxon>
        <taxon>Chytridiomycota incertae sedis</taxon>
        <taxon>Neocallimastigomycetes</taxon>
        <taxon>Neocallimastigales</taxon>
        <taxon>Neocallimastigaceae</taxon>
        <taxon>Anaeromyces</taxon>
    </lineage>
</organism>
<dbReference type="InterPro" id="IPR019954">
    <property type="entry name" value="Ubiquitin_CS"/>
</dbReference>
<dbReference type="PROSITE" id="PS50053">
    <property type="entry name" value="UBIQUITIN_2"/>
    <property type="match status" value="7"/>
</dbReference>
<dbReference type="Proteomes" id="UP000193944">
    <property type="component" value="Unassembled WGS sequence"/>
</dbReference>
<dbReference type="InterPro" id="IPR000626">
    <property type="entry name" value="Ubiquitin-like_dom"/>
</dbReference>
<gene>
    <name evidence="7" type="ORF">BCR32DRAFT_292040</name>
</gene>
<evidence type="ECO:0000313" key="8">
    <source>
        <dbReference type="Proteomes" id="UP000193944"/>
    </source>
</evidence>
<evidence type="ECO:0000256" key="4">
    <source>
        <dbReference type="ARBA" id="ARBA00022499"/>
    </source>
</evidence>
<evidence type="ECO:0000259" key="6">
    <source>
        <dbReference type="PROSITE" id="PS50053"/>
    </source>
</evidence>
<dbReference type="PANTHER" id="PTHR10666">
    <property type="entry name" value="UBIQUITIN"/>
    <property type="match status" value="1"/>
</dbReference>
<dbReference type="Gene3D" id="3.10.20.90">
    <property type="entry name" value="Phosphatidylinositol 3-kinase Catalytic Subunit, Chain A, domain 1"/>
    <property type="match status" value="7"/>
</dbReference>
<proteinExistence type="predicted"/>
<dbReference type="InterPro" id="IPR029071">
    <property type="entry name" value="Ubiquitin-like_domsf"/>
</dbReference>
<feature type="domain" description="Ubiquitin-like" evidence="6">
    <location>
        <begin position="466"/>
        <end position="507"/>
    </location>
</feature>
<evidence type="ECO:0000256" key="1">
    <source>
        <dbReference type="ARBA" id="ARBA00004123"/>
    </source>
</evidence>
<feature type="domain" description="Ubiquitin-like" evidence="6">
    <location>
        <begin position="153"/>
        <end position="228"/>
    </location>
</feature>
<dbReference type="PROSITE" id="PS00299">
    <property type="entry name" value="UBIQUITIN_1"/>
    <property type="match status" value="6"/>
</dbReference>
<dbReference type="PRINTS" id="PR00348">
    <property type="entry name" value="UBIQUITIN"/>
</dbReference>
<evidence type="ECO:0000313" key="7">
    <source>
        <dbReference type="EMBL" id="ORX83367.1"/>
    </source>
</evidence>
<dbReference type="Pfam" id="PF00240">
    <property type="entry name" value="ubiquitin"/>
    <property type="match status" value="7"/>
</dbReference>
<keyword evidence="8" id="KW-1185">Reference proteome</keyword>
<dbReference type="STRING" id="1754192.A0A1Y1XCC9"/>
<dbReference type="CDD" id="cd01803">
    <property type="entry name" value="Ubl_ubiquitin"/>
    <property type="match status" value="6"/>
</dbReference>
<comment type="subcellular location">
    <subcellularLocation>
        <location evidence="2">Cytoplasm</location>
    </subcellularLocation>
    <subcellularLocation>
        <location evidence="1">Nucleus</location>
    </subcellularLocation>
</comment>
<dbReference type="SMART" id="SM00213">
    <property type="entry name" value="UBQ"/>
    <property type="match status" value="7"/>
</dbReference>
<comment type="caution">
    <text evidence="7">The sequence shown here is derived from an EMBL/GenBank/DDBJ whole genome shotgun (WGS) entry which is preliminary data.</text>
</comment>
<feature type="domain" description="Ubiquitin-like" evidence="6">
    <location>
        <begin position="229"/>
        <end position="304"/>
    </location>
</feature>
<dbReference type="EMBL" id="MCFG01000074">
    <property type="protein sequence ID" value="ORX83367.1"/>
    <property type="molecule type" value="Genomic_DNA"/>
</dbReference>
<evidence type="ECO:0000256" key="5">
    <source>
        <dbReference type="ARBA" id="ARBA00023242"/>
    </source>
</evidence>
<keyword evidence="4" id="KW-1017">Isopeptide bond</keyword>
<evidence type="ECO:0000256" key="2">
    <source>
        <dbReference type="ARBA" id="ARBA00004496"/>
    </source>
</evidence>
<protein>
    <submittedName>
        <fullName evidence="7">Ubiquitin-domain-containing protein</fullName>
    </submittedName>
</protein>
<feature type="domain" description="Ubiquitin-like" evidence="6">
    <location>
        <begin position="1"/>
        <end position="76"/>
    </location>
</feature>
<feature type="domain" description="Ubiquitin-like" evidence="6">
    <location>
        <begin position="77"/>
        <end position="152"/>
    </location>
</feature>
<dbReference type="AlphaFoldDB" id="A0A1Y1XCC9"/>
<dbReference type="GO" id="GO:0005634">
    <property type="term" value="C:nucleus"/>
    <property type="evidence" value="ECO:0007669"/>
    <property type="project" value="UniProtKB-SubCell"/>
</dbReference>
<dbReference type="SUPFAM" id="SSF54236">
    <property type="entry name" value="Ubiquitin-like"/>
    <property type="match status" value="7"/>
</dbReference>
<keyword evidence="3" id="KW-0963">Cytoplasm</keyword>
<dbReference type="FunFam" id="3.10.20.90:FF:000014">
    <property type="entry name" value="Ubiquitin-60S ribosomal L40 fusion"/>
    <property type="match status" value="6"/>
</dbReference>